<sequence length="35" mass="4017">MCEKGQNGHGSCCNRIINGQKWFIWMKSMAVHIHA</sequence>
<organism evidence="1">
    <name type="scientific">Manihot esculenta</name>
    <name type="common">Cassava</name>
    <name type="synonym">Jatropha manihot</name>
    <dbReference type="NCBI Taxonomy" id="3983"/>
    <lineage>
        <taxon>Eukaryota</taxon>
        <taxon>Viridiplantae</taxon>
        <taxon>Streptophyta</taxon>
        <taxon>Embryophyta</taxon>
        <taxon>Tracheophyta</taxon>
        <taxon>Spermatophyta</taxon>
        <taxon>Magnoliopsida</taxon>
        <taxon>eudicotyledons</taxon>
        <taxon>Gunneridae</taxon>
        <taxon>Pentapetalae</taxon>
        <taxon>rosids</taxon>
        <taxon>fabids</taxon>
        <taxon>Malpighiales</taxon>
        <taxon>Euphorbiaceae</taxon>
        <taxon>Crotonoideae</taxon>
        <taxon>Manihoteae</taxon>
        <taxon>Manihot</taxon>
    </lineage>
</organism>
<dbReference type="AlphaFoldDB" id="A0A2C9WGS3"/>
<gene>
    <name evidence="1" type="ORF">MANES_02G190400</name>
</gene>
<name>A0A2C9WGS3_MANES</name>
<dbReference type="EMBL" id="CM004388">
    <property type="protein sequence ID" value="OAY58586.1"/>
    <property type="molecule type" value="Genomic_DNA"/>
</dbReference>
<protein>
    <submittedName>
        <fullName evidence="1">Uncharacterized protein</fullName>
    </submittedName>
</protein>
<evidence type="ECO:0000313" key="1">
    <source>
        <dbReference type="EMBL" id="OAY58586.1"/>
    </source>
</evidence>
<proteinExistence type="predicted"/>
<accession>A0A2C9WGS3</accession>
<reference evidence="1" key="1">
    <citation type="submission" date="2016-02" db="EMBL/GenBank/DDBJ databases">
        <title>WGS assembly of Manihot esculenta.</title>
        <authorList>
            <person name="Bredeson J.V."/>
            <person name="Prochnik S.E."/>
            <person name="Lyons J.B."/>
            <person name="Schmutz J."/>
            <person name="Grimwood J."/>
            <person name="Vrebalov J."/>
            <person name="Bart R.S."/>
            <person name="Amuge T."/>
            <person name="Ferguson M.E."/>
            <person name="Green R."/>
            <person name="Putnam N."/>
            <person name="Stites J."/>
            <person name="Rounsley S."/>
            <person name="Rokhsar D.S."/>
        </authorList>
    </citation>
    <scope>NUCLEOTIDE SEQUENCE [LARGE SCALE GENOMIC DNA]</scope>
    <source>
        <tissue evidence="1">Leaf</tissue>
    </source>
</reference>